<evidence type="ECO:0000313" key="2">
    <source>
        <dbReference type="Proteomes" id="UP001642720"/>
    </source>
</evidence>
<evidence type="ECO:0000313" key="1">
    <source>
        <dbReference type="EMBL" id="TFA99202.1"/>
    </source>
</evidence>
<dbReference type="GeneID" id="300580500"/>
<dbReference type="Proteomes" id="UP001642720">
    <property type="component" value="Unassembled WGS sequence"/>
</dbReference>
<reference evidence="1 2" key="1">
    <citation type="submission" date="2018-01" db="EMBL/GenBank/DDBJ databases">
        <title>Genome characterization of the sugarcane-associated fungus Trichoderma ghanense CCMA-1212 and their application in lignocelulose bioconversion.</title>
        <authorList>
            <person name="Steindorff A.S."/>
            <person name="Mendes T.D."/>
            <person name="Vilela E.S.D."/>
            <person name="Rodrigues D.S."/>
            <person name="Formighieri E.F."/>
            <person name="Melo I.S."/>
            <person name="Favaro L.C.L."/>
        </authorList>
    </citation>
    <scope>NUCLEOTIDE SEQUENCE [LARGE SCALE GENOMIC DNA]</scope>
    <source>
        <strain evidence="1 2">CCMA-1212</strain>
    </source>
</reference>
<accession>A0ABY2GWB1</accession>
<keyword evidence="2" id="KW-1185">Reference proteome</keyword>
<proteinExistence type="predicted"/>
<comment type="caution">
    <text evidence="1">The sequence shown here is derived from an EMBL/GenBank/DDBJ whole genome shotgun (WGS) entry which is preliminary data.</text>
</comment>
<protein>
    <submittedName>
        <fullName evidence="1">Uncharacterized protein</fullName>
    </submittedName>
</protein>
<name>A0ABY2GWB1_9HYPO</name>
<sequence>MVISTAVAGWGMAWVGFSSDQPPWVRYARLSGQRPRGNDIQWPVKELDQWPSCGDSVAPRAGRPRSSALCRRVEAISKLPAATQRPAPENPSLRSQAPTSWSLIPWRGIVALRDAANSRMDQAKGHSMGWILKRPRKESYRGANGSGPHPGWASRDRPGPHGVVYCLVAFSVRCFLIAGAAQVVDPRRPSGAQVAFLSASLATIGTEVDANEVDADNCQAQRLRPARARLSPSSPRPIESQHRRTATSAALATAAKARMNFCSSRCFFRQAPERGSLKMLICRKSQQQ</sequence>
<gene>
    <name evidence="1" type="ORF">CCMA1212_008948</name>
</gene>
<dbReference type="RefSeq" id="XP_073555404.1">
    <property type="nucleotide sequence ID" value="XM_073706050.1"/>
</dbReference>
<organism evidence="1 2">
    <name type="scientific">Trichoderma ghanense</name>
    <dbReference type="NCBI Taxonomy" id="65468"/>
    <lineage>
        <taxon>Eukaryota</taxon>
        <taxon>Fungi</taxon>
        <taxon>Dikarya</taxon>
        <taxon>Ascomycota</taxon>
        <taxon>Pezizomycotina</taxon>
        <taxon>Sordariomycetes</taxon>
        <taxon>Hypocreomycetidae</taxon>
        <taxon>Hypocreales</taxon>
        <taxon>Hypocreaceae</taxon>
        <taxon>Trichoderma</taxon>
    </lineage>
</organism>
<dbReference type="EMBL" id="PPTA01000015">
    <property type="protein sequence ID" value="TFA99202.1"/>
    <property type="molecule type" value="Genomic_DNA"/>
</dbReference>